<feature type="transmembrane region" description="Helical" evidence="1">
    <location>
        <begin position="132"/>
        <end position="156"/>
    </location>
</feature>
<keyword evidence="1" id="KW-1133">Transmembrane helix</keyword>
<gene>
    <name evidence="2" type="ORF">I595_3170</name>
</gene>
<accession>A0A0P7A2G7</accession>
<comment type="caution">
    <text evidence="2">The sequence shown here is derived from an EMBL/GenBank/DDBJ whole genome shotgun (WGS) entry which is preliminary data.</text>
</comment>
<organism evidence="2 3">
    <name type="scientific">Croceitalea dokdonensis DOKDO 023</name>
    <dbReference type="NCBI Taxonomy" id="1300341"/>
    <lineage>
        <taxon>Bacteria</taxon>
        <taxon>Pseudomonadati</taxon>
        <taxon>Bacteroidota</taxon>
        <taxon>Flavobacteriia</taxon>
        <taxon>Flavobacteriales</taxon>
        <taxon>Flavobacteriaceae</taxon>
        <taxon>Croceitalea</taxon>
    </lineage>
</organism>
<evidence type="ECO:0000313" key="2">
    <source>
        <dbReference type="EMBL" id="KPM30674.1"/>
    </source>
</evidence>
<dbReference type="RefSeq" id="WP_054560161.1">
    <property type="nucleotide sequence ID" value="NZ_LDJX01000007.1"/>
</dbReference>
<keyword evidence="3" id="KW-1185">Reference proteome</keyword>
<dbReference type="Proteomes" id="UP000050280">
    <property type="component" value="Unassembled WGS sequence"/>
</dbReference>
<protein>
    <submittedName>
        <fullName evidence="2">Uncharacterized protein</fullName>
    </submittedName>
</protein>
<proteinExistence type="predicted"/>
<dbReference type="EMBL" id="LDJX01000007">
    <property type="protein sequence ID" value="KPM30674.1"/>
    <property type="molecule type" value="Genomic_DNA"/>
</dbReference>
<evidence type="ECO:0000256" key="1">
    <source>
        <dbReference type="SAM" id="Phobius"/>
    </source>
</evidence>
<keyword evidence="1" id="KW-0472">Membrane</keyword>
<sequence>MGKFFEAELKDKFLKFAASKDNYFELRLLYNEFLYPHYSLEFASRLVSEILEYDPELLDVMSGNGFKVFMISSTAATKAFVAESSFCQLVVQEEEKWDNFLKQVSTLRQLSKKEKSLLDTKQRQSLRNEKKWLVPISSVLGLSIVLNICLLGYIIFGDNGLTTGQNSFEKVSDVQSLKLTSPIKKEKATIEFKQDSLLVRKKE</sequence>
<reference evidence="2 3" key="1">
    <citation type="submission" date="2015-09" db="EMBL/GenBank/DDBJ databases">
        <title>Genome sequence of the marine flavobacterium Croceitalea dokdonensis DOKDO 023 that contains proton- and sodium-pumping rhodopsins.</title>
        <authorList>
            <person name="Kwon S.-K."/>
            <person name="Lee H.K."/>
            <person name="Kwak M.-J."/>
            <person name="Kim J.F."/>
        </authorList>
    </citation>
    <scope>NUCLEOTIDE SEQUENCE [LARGE SCALE GENOMIC DNA]</scope>
    <source>
        <strain evidence="2 3">DOKDO 023</strain>
    </source>
</reference>
<name>A0A0P7A2G7_9FLAO</name>
<dbReference type="OrthoDB" id="1450043at2"/>
<keyword evidence="1" id="KW-0812">Transmembrane</keyword>
<dbReference type="AlphaFoldDB" id="A0A0P7A2G7"/>
<evidence type="ECO:0000313" key="3">
    <source>
        <dbReference type="Proteomes" id="UP000050280"/>
    </source>
</evidence>